<dbReference type="PANTHER" id="PTHR33710:SF62">
    <property type="entry name" value="DUF4283 DOMAIN PROTEIN"/>
    <property type="match status" value="1"/>
</dbReference>
<dbReference type="InParanoid" id="A0A1Q3DC89"/>
<dbReference type="OrthoDB" id="1748181at2759"/>
<dbReference type="Gene3D" id="3.60.10.10">
    <property type="entry name" value="Endonuclease/exonuclease/phosphatase"/>
    <property type="match status" value="1"/>
</dbReference>
<dbReference type="EMBL" id="BDDD01005966">
    <property type="protein sequence ID" value="GAV90094.1"/>
    <property type="molecule type" value="Genomic_DNA"/>
</dbReference>
<name>A0A1Q3DC89_CEPFO</name>
<dbReference type="PANTHER" id="PTHR33710">
    <property type="entry name" value="BNAC02G09200D PROTEIN"/>
    <property type="match status" value="1"/>
</dbReference>
<evidence type="ECO:0000313" key="1">
    <source>
        <dbReference type="EMBL" id="GAV90094.1"/>
    </source>
</evidence>
<evidence type="ECO:0000313" key="2">
    <source>
        <dbReference type="Proteomes" id="UP000187406"/>
    </source>
</evidence>
<accession>A0A1Q3DC89</accession>
<dbReference type="Proteomes" id="UP000187406">
    <property type="component" value="Unassembled WGS sequence"/>
</dbReference>
<gene>
    <name evidence="1" type="ORF">CFOL_v3_33503</name>
</gene>
<dbReference type="InterPro" id="IPR036691">
    <property type="entry name" value="Endo/exonu/phosph_ase_sf"/>
</dbReference>
<comment type="caution">
    <text evidence="1">The sequence shown here is derived from an EMBL/GenBank/DDBJ whole genome shotgun (WGS) entry which is preliminary data.</text>
</comment>
<sequence length="146" mass="16791">MGDFNEILTRSVKEGGVMKSERQINEFKHTLNDFMLRDLGYRGCPFTCCNGRTGLERIRCHLDRCTGTTEWLSLSPHAIVTHEISGVSDHCPMRLSLLGRPNQEHKRRKVKIFEAMCVKDARCEEIIKALWHGRNQRADALKVLPK</sequence>
<dbReference type="SUPFAM" id="SSF56219">
    <property type="entry name" value="DNase I-like"/>
    <property type="match status" value="1"/>
</dbReference>
<proteinExistence type="predicted"/>
<protein>
    <recommendedName>
        <fullName evidence="3">Exo_endo_phos domain-containing protein</fullName>
    </recommendedName>
</protein>
<reference evidence="2" key="1">
    <citation type="submission" date="2016-04" db="EMBL/GenBank/DDBJ databases">
        <title>Cephalotus genome sequencing.</title>
        <authorList>
            <person name="Fukushima K."/>
            <person name="Hasebe M."/>
            <person name="Fang X."/>
        </authorList>
    </citation>
    <scope>NUCLEOTIDE SEQUENCE [LARGE SCALE GENOMIC DNA]</scope>
    <source>
        <strain evidence="2">cv. St1</strain>
    </source>
</reference>
<keyword evidence="2" id="KW-1185">Reference proteome</keyword>
<organism evidence="1 2">
    <name type="scientific">Cephalotus follicularis</name>
    <name type="common">Albany pitcher plant</name>
    <dbReference type="NCBI Taxonomy" id="3775"/>
    <lineage>
        <taxon>Eukaryota</taxon>
        <taxon>Viridiplantae</taxon>
        <taxon>Streptophyta</taxon>
        <taxon>Embryophyta</taxon>
        <taxon>Tracheophyta</taxon>
        <taxon>Spermatophyta</taxon>
        <taxon>Magnoliopsida</taxon>
        <taxon>eudicotyledons</taxon>
        <taxon>Gunneridae</taxon>
        <taxon>Pentapetalae</taxon>
        <taxon>rosids</taxon>
        <taxon>fabids</taxon>
        <taxon>Oxalidales</taxon>
        <taxon>Cephalotaceae</taxon>
        <taxon>Cephalotus</taxon>
    </lineage>
</organism>
<evidence type="ECO:0008006" key="3">
    <source>
        <dbReference type="Google" id="ProtNLM"/>
    </source>
</evidence>
<dbReference type="AlphaFoldDB" id="A0A1Q3DC89"/>